<comment type="caution">
    <text evidence="2">The sequence shown here is derived from an EMBL/GenBank/DDBJ whole genome shotgun (WGS) entry which is preliminary data.</text>
</comment>
<dbReference type="EMBL" id="JBHSAF010000003">
    <property type="protein sequence ID" value="MFC3912922.1"/>
    <property type="molecule type" value="Genomic_DNA"/>
</dbReference>
<dbReference type="Gene3D" id="1.20.1050.10">
    <property type="match status" value="1"/>
</dbReference>
<evidence type="ECO:0000313" key="3">
    <source>
        <dbReference type="Proteomes" id="UP001595692"/>
    </source>
</evidence>
<gene>
    <name evidence="2" type="ORF">ACFOSS_05520</name>
</gene>
<sequence>MSQWKLVVGNRNYSSWSLRGWLVLQHSGLPFSCIDLQLQSAEFAAEVARYTPVGKVPVLLVGEMAIWDSLAIAEFVAEQRADIWPADPLARARARSLCAEMHAGFGALRQQMPMNLQARDRQVPLRPELAADIARIEAIWSQTRQQFGAVGPWLFGHWSIADAFFAPVAARFRSYGVAIGEEAARYQQTLLADPAIEQWLADGVDQGIISAAEVGLR</sequence>
<organism evidence="2 3">
    <name type="scientific">Pseudaeromonas sharmana</name>
    <dbReference type="NCBI Taxonomy" id="328412"/>
    <lineage>
        <taxon>Bacteria</taxon>
        <taxon>Pseudomonadati</taxon>
        <taxon>Pseudomonadota</taxon>
        <taxon>Gammaproteobacteria</taxon>
        <taxon>Aeromonadales</taxon>
        <taxon>Aeromonadaceae</taxon>
        <taxon>Pseudaeromonas</taxon>
    </lineage>
</organism>
<keyword evidence="3" id="KW-1185">Reference proteome</keyword>
<dbReference type="PANTHER" id="PTHR42673">
    <property type="entry name" value="MALEYLACETOACETATE ISOMERASE"/>
    <property type="match status" value="1"/>
</dbReference>
<dbReference type="SUPFAM" id="SSF52833">
    <property type="entry name" value="Thioredoxin-like"/>
    <property type="match status" value="1"/>
</dbReference>
<dbReference type="PROSITE" id="PS50404">
    <property type="entry name" value="GST_NTER"/>
    <property type="match status" value="1"/>
</dbReference>
<evidence type="ECO:0000259" key="1">
    <source>
        <dbReference type="PROSITE" id="PS50404"/>
    </source>
</evidence>
<dbReference type="PANTHER" id="PTHR42673:SF4">
    <property type="entry name" value="MALEYLACETOACETATE ISOMERASE"/>
    <property type="match status" value="1"/>
</dbReference>
<dbReference type="CDD" id="cd03043">
    <property type="entry name" value="GST_N_1"/>
    <property type="match status" value="1"/>
</dbReference>
<dbReference type="InterPro" id="IPR004045">
    <property type="entry name" value="Glutathione_S-Trfase_N"/>
</dbReference>
<dbReference type="Gene3D" id="3.40.30.10">
    <property type="entry name" value="Glutaredoxin"/>
    <property type="match status" value="1"/>
</dbReference>
<reference evidence="3" key="1">
    <citation type="journal article" date="2019" name="Int. J. Syst. Evol. Microbiol.">
        <title>The Global Catalogue of Microorganisms (GCM) 10K type strain sequencing project: providing services to taxonomists for standard genome sequencing and annotation.</title>
        <authorList>
            <consortium name="The Broad Institute Genomics Platform"/>
            <consortium name="The Broad Institute Genome Sequencing Center for Infectious Disease"/>
            <person name="Wu L."/>
            <person name="Ma J."/>
        </authorList>
    </citation>
    <scope>NUCLEOTIDE SEQUENCE [LARGE SCALE GENOMIC DNA]</scope>
    <source>
        <strain evidence="3">CCUG 54939</strain>
    </source>
</reference>
<accession>A0ABV8CL32</accession>
<dbReference type="Pfam" id="PF13410">
    <property type="entry name" value="GST_C_2"/>
    <property type="match status" value="1"/>
</dbReference>
<dbReference type="SUPFAM" id="SSF47616">
    <property type="entry name" value="GST C-terminal domain-like"/>
    <property type="match status" value="1"/>
</dbReference>
<name>A0ABV8CL32_9GAMM</name>
<dbReference type="Pfam" id="PF13409">
    <property type="entry name" value="GST_N_2"/>
    <property type="match status" value="1"/>
</dbReference>
<dbReference type="InterPro" id="IPR036282">
    <property type="entry name" value="Glutathione-S-Trfase_C_sf"/>
</dbReference>
<dbReference type="SFLD" id="SFLDS00019">
    <property type="entry name" value="Glutathione_Transferase_(cytos"/>
    <property type="match status" value="1"/>
</dbReference>
<dbReference type="RefSeq" id="WP_377151136.1">
    <property type="nucleotide sequence ID" value="NZ_JBHSAF010000003.1"/>
</dbReference>
<proteinExistence type="predicted"/>
<dbReference type="Proteomes" id="UP001595692">
    <property type="component" value="Unassembled WGS sequence"/>
</dbReference>
<dbReference type="CDD" id="cd03194">
    <property type="entry name" value="GST_C_3"/>
    <property type="match status" value="1"/>
</dbReference>
<feature type="domain" description="GST N-terminal" evidence="1">
    <location>
        <begin position="4"/>
        <end position="84"/>
    </location>
</feature>
<protein>
    <submittedName>
        <fullName evidence="2">Glutathione S-transferase family protein</fullName>
    </submittedName>
</protein>
<dbReference type="InterPro" id="IPR040079">
    <property type="entry name" value="Glutathione_S-Trfase"/>
</dbReference>
<evidence type="ECO:0000313" key="2">
    <source>
        <dbReference type="EMBL" id="MFC3912922.1"/>
    </source>
</evidence>
<dbReference type="InterPro" id="IPR036249">
    <property type="entry name" value="Thioredoxin-like_sf"/>
</dbReference>